<evidence type="ECO:0000313" key="4">
    <source>
        <dbReference type="EMBL" id="MBO0352220.1"/>
    </source>
</evidence>
<protein>
    <submittedName>
        <fullName evidence="4">Polysaccharide deacetylase family protein</fullName>
    </submittedName>
</protein>
<evidence type="ECO:0000256" key="1">
    <source>
        <dbReference type="ARBA" id="ARBA00022723"/>
    </source>
</evidence>
<dbReference type="PANTHER" id="PTHR10587">
    <property type="entry name" value="GLYCOSYL TRANSFERASE-RELATED"/>
    <property type="match status" value="1"/>
</dbReference>
<comment type="caution">
    <text evidence="4">The sequence shown here is derived from an EMBL/GenBank/DDBJ whole genome shotgun (WGS) entry which is preliminary data.</text>
</comment>
<dbReference type="InterPro" id="IPR011330">
    <property type="entry name" value="Glyco_hydro/deAcase_b/a-brl"/>
</dbReference>
<proteinExistence type="predicted"/>
<reference evidence="4 5" key="1">
    <citation type="submission" date="2021-03" db="EMBL/GenBank/DDBJ databases">
        <title>Metabolic Capacity of the Antarctic Cyanobacterium Phormidium pseudopriestleyi that Sustains Oxygenic Photosynthesis in the Presence of Hydrogen Sulfide.</title>
        <authorList>
            <person name="Lumian J.E."/>
            <person name="Jungblut A.D."/>
            <person name="Dillon M.L."/>
            <person name="Hawes I."/>
            <person name="Doran P.T."/>
            <person name="Mackey T.J."/>
            <person name="Dick G.J."/>
            <person name="Grettenberger C.L."/>
            <person name="Sumner D.Y."/>
        </authorList>
    </citation>
    <scope>NUCLEOTIDE SEQUENCE [LARGE SCALE GENOMIC DNA]</scope>
    <source>
        <strain evidence="4 5">FRX01</strain>
    </source>
</reference>
<dbReference type="PROSITE" id="PS51677">
    <property type="entry name" value="NODB"/>
    <property type="match status" value="1"/>
</dbReference>
<evidence type="ECO:0000256" key="2">
    <source>
        <dbReference type="ARBA" id="ARBA00022801"/>
    </source>
</evidence>
<dbReference type="Gene3D" id="3.20.20.370">
    <property type="entry name" value="Glycoside hydrolase/deacetylase"/>
    <property type="match status" value="1"/>
</dbReference>
<dbReference type="Proteomes" id="UP000664844">
    <property type="component" value="Unassembled WGS sequence"/>
</dbReference>
<dbReference type="InterPro" id="IPR002509">
    <property type="entry name" value="NODB_dom"/>
</dbReference>
<feature type="non-terminal residue" evidence="4">
    <location>
        <position position="1"/>
    </location>
</feature>
<dbReference type="SUPFAM" id="SSF88713">
    <property type="entry name" value="Glycoside hydrolase/deacetylase"/>
    <property type="match status" value="1"/>
</dbReference>
<dbReference type="EMBL" id="JAFLQW010000659">
    <property type="protein sequence ID" value="MBO0352220.1"/>
    <property type="molecule type" value="Genomic_DNA"/>
</dbReference>
<keyword evidence="2" id="KW-0378">Hydrolase</keyword>
<keyword evidence="1" id="KW-0479">Metal-binding</keyword>
<evidence type="ECO:0000313" key="5">
    <source>
        <dbReference type="Proteomes" id="UP000664844"/>
    </source>
</evidence>
<feature type="domain" description="NodB homology" evidence="3">
    <location>
        <begin position="1"/>
        <end position="130"/>
    </location>
</feature>
<gene>
    <name evidence="4" type="ORF">J0895_24680</name>
</gene>
<dbReference type="PANTHER" id="PTHR10587:SF133">
    <property type="entry name" value="CHITIN DEACETYLASE 1-RELATED"/>
    <property type="match status" value="1"/>
</dbReference>
<accession>A0ABS3FYK1</accession>
<organism evidence="4 5">
    <name type="scientific">Phormidium pseudopriestleyi FRX01</name>
    <dbReference type="NCBI Taxonomy" id="1759528"/>
    <lineage>
        <taxon>Bacteria</taxon>
        <taxon>Bacillati</taxon>
        <taxon>Cyanobacteriota</taxon>
        <taxon>Cyanophyceae</taxon>
        <taxon>Oscillatoriophycideae</taxon>
        <taxon>Oscillatoriales</taxon>
        <taxon>Oscillatoriaceae</taxon>
        <taxon>Phormidium</taxon>
    </lineage>
</organism>
<dbReference type="Pfam" id="PF01522">
    <property type="entry name" value="Polysacc_deac_1"/>
    <property type="match status" value="1"/>
</dbReference>
<keyword evidence="5" id="KW-1185">Reference proteome</keyword>
<dbReference type="RefSeq" id="WP_207090635.1">
    <property type="nucleotide sequence ID" value="NZ_JAFLQW010000659.1"/>
</dbReference>
<evidence type="ECO:0000259" key="3">
    <source>
        <dbReference type="PROSITE" id="PS51677"/>
    </source>
</evidence>
<name>A0ABS3FYK1_9CYAN</name>
<dbReference type="CDD" id="cd10917">
    <property type="entry name" value="CE4_NodB_like_6s_7s"/>
    <property type="match status" value="1"/>
</dbReference>
<dbReference type="InterPro" id="IPR050248">
    <property type="entry name" value="Polysacc_deacetylase_ArnD"/>
</dbReference>
<sequence>EAGHALGNHTWNHHYHNVPREVAAKEIEDTNALIYEVTGFKTEWFRPPGGVLTNGLNGYAHSQNYAVAMWSSDARESSFSSSGALVNNVLSTAKPGGIVLLHDGGGNRSATVQALPIIIAQLKQQGYKFVTLPELLELYEQHKQATLAESNPNPTPVPDGID</sequence>